<feature type="transmembrane region" description="Helical" evidence="2">
    <location>
        <begin position="7"/>
        <end position="28"/>
    </location>
</feature>
<feature type="compositionally biased region" description="Low complexity" evidence="1">
    <location>
        <begin position="82"/>
        <end position="101"/>
    </location>
</feature>
<proteinExistence type="predicted"/>
<evidence type="ECO:0000256" key="2">
    <source>
        <dbReference type="SAM" id="Phobius"/>
    </source>
</evidence>
<dbReference type="RefSeq" id="WP_089523098.1">
    <property type="nucleotide sequence ID" value="NZ_NMUQ01000001.1"/>
</dbReference>
<evidence type="ECO:0000313" key="4">
    <source>
        <dbReference type="Proteomes" id="UP000215145"/>
    </source>
</evidence>
<keyword evidence="2" id="KW-0812">Transmembrane</keyword>
<feature type="compositionally biased region" description="Polar residues" evidence="1">
    <location>
        <begin position="112"/>
        <end position="140"/>
    </location>
</feature>
<keyword evidence="2" id="KW-1133">Transmembrane helix</keyword>
<evidence type="ECO:0000256" key="1">
    <source>
        <dbReference type="SAM" id="MobiDB-lite"/>
    </source>
</evidence>
<name>A0A229P1A0_9BACL</name>
<dbReference type="Gene3D" id="3.30.1490.480">
    <property type="entry name" value="Endolytic murein transglycosylase"/>
    <property type="match status" value="1"/>
</dbReference>
<dbReference type="AlphaFoldDB" id="A0A229P1A0"/>
<keyword evidence="4" id="KW-1185">Reference proteome</keyword>
<evidence type="ECO:0000313" key="3">
    <source>
        <dbReference type="EMBL" id="OXM16013.1"/>
    </source>
</evidence>
<feature type="compositionally biased region" description="Basic and acidic residues" evidence="1">
    <location>
        <begin position="67"/>
        <end position="79"/>
    </location>
</feature>
<comment type="caution">
    <text evidence="3">The sequence shown here is derived from an EMBL/GenBank/DDBJ whole genome shotgun (WGS) entry which is preliminary data.</text>
</comment>
<feature type="region of interest" description="Disordered" evidence="1">
    <location>
        <begin position="67"/>
        <end position="144"/>
    </location>
</feature>
<reference evidence="3 4" key="1">
    <citation type="submission" date="2017-07" db="EMBL/GenBank/DDBJ databases">
        <title>Paenibacillus herberti R33 genome sequencing and assembly.</title>
        <authorList>
            <person name="Su W."/>
        </authorList>
    </citation>
    <scope>NUCLEOTIDE SEQUENCE [LARGE SCALE GENOMIC DNA]</scope>
    <source>
        <strain evidence="3 4">R33</strain>
    </source>
</reference>
<evidence type="ECO:0008006" key="5">
    <source>
        <dbReference type="Google" id="ProtNLM"/>
    </source>
</evidence>
<dbReference type="OrthoDB" id="2616345at2"/>
<organism evidence="3 4">
    <name type="scientific">Paenibacillus herberti</name>
    <dbReference type="NCBI Taxonomy" id="1619309"/>
    <lineage>
        <taxon>Bacteria</taxon>
        <taxon>Bacillati</taxon>
        <taxon>Bacillota</taxon>
        <taxon>Bacilli</taxon>
        <taxon>Bacillales</taxon>
        <taxon>Paenibacillaceae</taxon>
        <taxon>Paenibacillus</taxon>
    </lineage>
</organism>
<accession>A0A229P1A0</accession>
<dbReference type="EMBL" id="NMUQ01000001">
    <property type="protein sequence ID" value="OXM16013.1"/>
    <property type="molecule type" value="Genomic_DNA"/>
</dbReference>
<dbReference type="Proteomes" id="UP000215145">
    <property type="component" value="Unassembled WGS sequence"/>
</dbReference>
<sequence>MKRLSRSFWTGLGLGIMIGALLLQLLLIGQTAPELDKPAGSSDEQPVYTVEEAEALAQTAVARALADWDKTAGGKKDGTEQTPAPGSGSGEGSKPSPTPTSAAGKGVKDAGTPSTKPNTATKSQPVASSKSDSKGQTSPKPETELVIRIMPGSNLTDTAALLKKHGLVDSEQSFIRYMEGQKTASDIRAGYFKFVGNPDLAAIKATITGQPMDPKAGKAWLAAHSD</sequence>
<protein>
    <recommendedName>
        <fullName evidence="5">Aminodeoxychorismate lyase</fullName>
    </recommendedName>
</protein>
<keyword evidence="2" id="KW-0472">Membrane</keyword>
<gene>
    <name evidence="3" type="ORF">CGZ75_04725</name>
</gene>